<evidence type="ECO:0000313" key="3">
    <source>
        <dbReference type="Proteomes" id="UP000005408"/>
    </source>
</evidence>
<dbReference type="Proteomes" id="UP000005408">
    <property type="component" value="Unassembled WGS sequence"/>
</dbReference>
<dbReference type="EnsemblMetazoa" id="G18034.1">
    <property type="protein sequence ID" value="G18034.1:cds"/>
    <property type="gene ID" value="G18034"/>
</dbReference>
<feature type="transmembrane region" description="Helical" evidence="1">
    <location>
        <begin position="86"/>
        <end position="108"/>
    </location>
</feature>
<keyword evidence="1" id="KW-0812">Transmembrane</keyword>
<name>A0A8W8JEM6_MAGGI</name>
<accession>A0A8W8JEM6</accession>
<keyword evidence="1" id="KW-1133">Transmembrane helix</keyword>
<organism evidence="2 3">
    <name type="scientific">Magallana gigas</name>
    <name type="common">Pacific oyster</name>
    <name type="synonym">Crassostrea gigas</name>
    <dbReference type="NCBI Taxonomy" id="29159"/>
    <lineage>
        <taxon>Eukaryota</taxon>
        <taxon>Metazoa</taxon>
        <taxon>Spiralia</taxon>
        <taxon>Lophotrochozoa</taxon>
        <taxon>Mollusca</taxon>
        <taxon>Bivalvia</taxon>
        <taxon>Autobranchia</taxon>
        <taxon>Pteriomorphia</taxon>
        <taxon>Ostreida</taxon>
        <taxon>Ostreoidea</taxon>
        <taxon>Ostreidae</taxon>
        <taxon>Magallana</taxon>
    </lineage>
</organism>
<keyword evidence="3" id="KW-1185">Reference proteome</keyword>
<reference evidence="2" key="1">
    <citation type="submission" date="2022-08" db="UniProtKB">
        <authorList>
            <consortium name="EnsemblMetazoa"/>
        </authorList>
    </citation>
    <scope>IDENTIFICATION</scope>
    <source>
        <strain evidence="2">05x7-T-G4-1.051#20</strain>
    </source>
</reference>
<protein>
    <submittedName>
        <fullName evidence="2">Uncharacterized protein</fullName>
    </submittedName>
</protein>
<proteinExistence type="predicted"/>
<evidence type="ECO:0000256" key="1">
    <source>
        <dbReference type="SAM" id="Phobius"/>
    </source>
</evidence>
<dbReference type="AlphaFoldDB" id="A0A8W8JEM6"/>
<keyword evidence="1" id="KW-0472">Membrane</keyword>
<sequence length="122" mass="14175">MFRWLTGQHINHESSSTLKCFFMFMNSLKNLPIPKPLSEWCPVMTPELIQEKIETRKRNLKIDRKNTTKYQRKLTSAPDERPSSKYMGITGALVISLIAGFIVCIDLVNFSKRFKPARVKIE</sequence>
<evidence type="ECO:0000313" key="2">
    <source>
        <dbReference type="EnsemblMetazoa" id="G18034.1:cds"/>
    </source>
</evidence>